<protein>
    <submittedName>
        <fullName evidence="2">Glycosyltransferase family 4 protein</fullName>
        <ecNumber evidence="2">2.4.-.-</ecNumber>
    </submittedName>
</protein>
<dbReference type="CDD" id="cd03801">
    <property type="entry name" value="GT4_PimA-like"/>
    <property type="match status" value="1"/>
</dbReference>
<dbReference type="Gene3D" id="3.40.50.2000">
    <property type="entry name" value="Glycogen Phosphorylase B"/>
    <property type="match status" value="2"/>
</dbReference>
<feature type="domain" description="Glycosyltransferase subfamily 4-like N-terminal" evidence="1">
    <location>
        <begin position="1"/>
        <end position="148"/>
    </location>
</feature>
<evidence type="ECO:0000313" key="3">
    <source>
        <dbReference type="Proteomes" id="UP001327459"/>
    </source>
</evidence>
<reference evidence="2 3" key="1">
    <citation type="submission" date="2023-11" db="EMBL/GenBank/DDBJ databases">
        <title>MicrobeMod: A computational toolkit for identifying prokaryotic methylation and restriction-modification with nanopore sequencing.</title>
        <authorList>
            <person name="Crits-Christoph A."/>
            <person name="Kang S.C."/>
            <person name="Lee H."/>
            <person name="Ostrov N."/>
        </authorList>
    </citation>
    <scope>NUCLEOTIDE SEQUENCE [LARGE SCALE GENOMIC DNA]</scope>
    <source>
        <strain evidence="2 3">ATCC 49870</strain>
    </source>
</reference>
<dbReference type="SUPFAM" id="SSF53756">
    <property type="entry name" value="UDP-Glycosyltransferase/glycogen phosphorylase"/>
    <property type="match status" value="1"/>
</dbReference>
<dbReference type="InterPro" id="IPR050194">
    <property type="entry name" value="Glycosyltransferase_grp1"/>
</dbReference>
<dbReference type="RefSeq" id="WP_322521266.1">
    <property type="nucleotide sequence ID" value="NZ_CP140153.1"/>
</dbReference>
<organism evidence="2 3">
    <name type="scientific">Guyparkeria halophila</name>
    <dbReference type="NCBI Taxonomy" id="47960"/>
    <lineage>
        <taxon>Bacteria</taxon>
        <taxon>Pseudomonadati</taxon>
        <taxon>Pseudomonadota</taxon>
        <taxon>Gammaproteobacteria</taxon>
        <taxon>Chromatiales</taxon>
        <taxon>Thioalkalibacteraceae</taxon>
        <taxon>Guyparkeria</taxon>
    </lineage>
</organism>
<dbReference type="PANTHER" id="PTHR45947:SF3">
    <property type="entry name" value="SULFOQUINOVOSYL TRANSFERASE SQD2"/>
    <property type="match status" value="1"/>
</dbReference>
<proteinExistence type="predicted"/>
<gene>
    <name evidence="2" type="ORF">SR882_10970</name>
</gene>
<name>A0ABZ0YYE2_9GAMM</name>
<dbReference type="Pfam" id="PF13692">
    <property type="entry name" value="Glyco_trans_1_4"/>
    <property type="match status" value="1"/>
</dbReference>
<dbReference type="EC" id="2.4.-.-" evidence="2"/>
<dbReference type="EMBL" id="CP140153">
    <property type="protein sequence ID" value="WQH16267.1"/>
    <property type="molecule type" value="Genomic_DNA"/>
</dbReference>
<keyword evidence="3" id="KW-1185">Reference proteome</keyword>
<evidence type="ECO:0000313" key="2">
    <source>
        <dbReference type="EMBL" id="WQH16267.1"/>
    </source>
</evidence>
<dbReference type="GO" id="GO:0016757">
    <property type="term" value="F:glycosyltransferase activity"/>
    <property type="evidence" value="ECO:0007669"/>
    <property type="project" value="UniProtKB-KW"/>
</dbReference>
<dbReference type="Pfam" id="PF13439">
    <property type="entry name" value="Glyco_transf_4"/>
    <property type="match status" value="1"/>
</dbReference>
<dbReference type="InterPro" id="IPR028098">
    <property type="entry name" value="Glyco_trans_4-like_N"/>
</dbReference>
<keyword evidence="2" id="KW-0808">Transferase</keyword>
<accession>A0ABZ0YYE2</accession>
<keyword evidence="2" id="KW-0328">Glycosyltransferase</keyword>
<sequence length="362" mass="39222">METLTWHMVDELKHAYRVTVIGPTGASSEAPEGIDVVEAPPAPLPWFLLRAFVLSIWTSLKLRPASVIAANGLTAPSAWICSKLVSARSAVYLHGLDIKTKNPVYRAIWLPFIRRCDVVIANSRFIADVATRSGVNPSRIRVLNPGVSLPEPDEHAPVESRFRAAYQLGSHPLMLYVGRFTKGKGLLPFVENVLPAVIKEMPNAKLVVIGGAATKGLGGATNYAEQVEEAVARNHLVDNVVFCGEKKYRDPDISAAYFSANVLVFAAQNDDEVEIEGFGMVPLEAAAHGLPTVGFGVGGLLDSVAPGSCGLLVEPGDYMEFTLRVLEALRMKDSVLTQSCVQFAQQRSWKQFGIGLRSILTK</sequence>
<evidence type="ECO:0000259" key="1">
    <source>
        <dbReference type="Pfam" id="PF13439"/>
    </source>
</evidence>
<dbReference type="PANTHER" id="PTHR45947">
    <property type="entry name" value="SULFOQUINOVOSYL TRANSFERASE SQD2"/>
    <property type="match status" value="1"/>
</dbReference>
<dbReference type="Proteomes" id="UP001327459">
    <property type="component" value="Chromosome"/>
</dbReference>